<dbReference type="EMBL" id="JAATJV010423223">
    <property type="protein sequence ID" value="MBZ3888446.1"/>
    <property type="molecule type" value="Genomic_DNA"/>
</dbReference>
<keyword evidence="2" id="KW-1185">Reference proteome</keyword>
<sequence length="82" mass="8836">MVVIANGCNDEQKNILHLWSYLIIGNAGGLAELCLAENCGHLLQSPEREAPREEGVGMKEDNSLLVEVVGETTQEVCPVTSV</sequence>
<dbReference type="Proteomes" id="UP001166674">
    <property type="component" value="Unassembled WGS sequence"/>
</dbReference>
<organism evidence="1 2">
    <name type="scientific">Sciurus carolinensis</name>
    <name type="common">Eastern gray squirrel</name>
    <dbReference type="NCBI Taxonomy" id="30640"/>
    <lineage>
        <taxon>Eukaryota</taxon>
        <taxon>Metazoa</taxon>
        <taxon>Chordata</taxon>
        <taxon>Craniata</taxon>
        <taxon>Vertebrata</taxon>
        <taxon>Euteleostomi</taxon>
        <taxon>Mammalia</taxon>
        <taxon>Eutheria</taxon>
        <taxon>Euarchontoglires</taxon>
        <taxon>Glires</taxon>
        <taxon>Rodentia</taxon>
        <taxon>Sciuromorpha</taxon>
        <taxon>Sciuridae</taxon>
        <taxon>Sciurinae</taxon>
        <taxon>Sciurini</taxon>
        <taxon>Sciurus</taxon>
    </lineage>
</organism>
<evidence type="ECO:0000313" key="2">
    <source>
        <dbReference type="Proteomes" id="UP001166674"/>
    </source>
</evidence>
<dbReference type="AlphaFoldDB" id="A0AA41NDY1"/>
<comment type="caution">
    <text evidence="1">The sequence shown here is derived from an EMBL/GenBank/DDBJ whole genome shotgun (WGS) entry which is preliminary data.</text>
</comment>
<accession>A0AA41NDY1</accession>
<proteinExistence type="predicted"/>
<evidence type="ECO:0000313" key="1">
    <source>
        <dbReference type="EMBL" id="MBZ3888446.1"/>
    </source>
</evidence>
<name>A0AA41NDY1_SCICA</name>
<protein>
    <submittedName>
        <fullName evidence="1">Uncharacterized protein</fullName>
    </submittedName>
</protein>
<reference evidence="1" key="1">
    <citation type="submission" date="2020-03" db="EMBL/GenBank/DDBJ databases">
        <title>Studies in the Genomics of Life Span.</title>
        <authorList>
            <person name="Glass D."/>
        </authorList>
    </citation>
    <scope>NUCLEOTIDE SEQUENCE</scope>
    <source>
        <strain evidence="1">SUZIE</strain>
        <tissue evidence="1">Muscle</tissue>
    </source>
</reference>
<gene>
    <name evidence="1" type="ORF">SUZIE_198005</name>
</gene>